<evidence type="ECO:0000256" key="2">
    <source>
        <dbReference type="SAM" id="Phobius"/>
    </source>
</evidence>
<keyword evidence="2" id="KW-0812">Transmembrane</keyword>
<protein>
    <submittedName>
        <fullName evidence="3">Uncharacterized protein</fullName>
    </submittedName>
</protein>
<dbReference type="RefSeq" id="WP_035119882.1">
    <property type="nucleotide sequence ID" value="NZ_JRNE01000012.1"/>
</dbReference>
<feature type="transmembrane region" description="Helical" evidence="2">
    <location>
        <begin position="48"/>
        <end position="71"/>
    </location>
</feature>
<sequence length="247" mass="26030">MNPQFDPFDEKDFDRPSDWRPHQPPEHPFQPSPPPQRPQGGGGGNRGLIIGLIGAIAALVIVAGAGVVLFVRDDAADVEARETTMVDDSLPTTDRTREDAPPSTHTRTETATVTETRTRTTAPASSTVGSGDSAGSGGSGGSGGSDRYIAGPGEYGVGLNTYRACDDVTGTRWVGTGHSTTTCGFAENIALKLAYADISDAPLTVTAYSAATQENISMSCRRARDSERDPVFKCEGGRNAVVYVYPY</sequence>
<feature type="compositionally biased region" description="Gly residues" evidence="1">
    <location>
        <begin position="132"/>
        <end position="144"/>
    </location>
</feature>
<comment type="caution">
    <text evidence="3">The sequence shown here is derived from an EMBL/GenBank/DDBJ whole genome shotgun (WGS) entry which is preliminary data.</text>
</comment>
<feature type="region of interest" description="Disordered" evidence="1">
    <location>
        <begin position="82"/>
        <end position="147"/>
    </location>
</feature>
<accession>A0A095ZJI0</accession>
<organism evidence="3 4">
    <name type="scientific">Corynebacterium freneyi DNF00450</name>
    <dbReference type="NCBI Taxonomy" id="1287475"/>
    <lineage>
        <taxon>Bacteria</taxon>
        <taxon>Bacillati</taxon>
        <taxon>Actinomycetota</taxon>
        <taxon>Actinomycetes</taxon>
        <taxon>Mycobacteriales</taxon>
        <taxon>Corynebacteriaceae</taxon>
        <taxon>Corynebacterium</taxon>
    </lineage>
</organism>
<feature type="compositionally biased region" description="Pro residues" evidence="1">
    <location>
        <begin position="26"/>
        <end position="37"/>
    </location>
</feature>
<keyword evidence="2" id="KW-1133">Transmembrane helix</keyword>
<feature type="region of interest" description="Disordered" evidence="1">
    <location>
        <begin position="1"/>
        <end position="43"/>
    </location>
</feature>
<gene>
    <name evidence="3" type="ORF">HMPREF1650_01170</name>
</gene>
<dbReference type="EMBL" id="JRNE01000012">
    <property type="protein sequence ID" value="KGF18772.1"/>
    <property type="molecule type" value="Genomic_DNA"/>
</dbReference>
<evidence type="ECO:0000256" key="1">
    <source>
        <dbReference type="SAM" id="MobiDB-lite"/>
    </source>
</evidence>
<evidence type="ECO:0000313" key="4">
    <source>
        <dbReference type="Proteomes" id="UP000029548"/>
    </source>
</evidence>
<dbReference type="AlphaFoldDB" id="A0A095ZJI0"/>
<name>A0A095ZJI0_9CORY</name>
<keyword evidence="2" id="KW-0472">Membrane</keyword>
<reference evidence="3 4" key="1">
    <citation type="submission" date="2014-07" db="EMBL/GenBank/DDBJ databases">
        <authorList>
            <person name="McCorrison J."/>
            <person name="Sanka R."/>
            <person name="Torralba M."/>
            <person name="Gillis M."/>
            <person name="Haft D.H."/>
            <person name="Methe B."/>
            <person name="Sutton G."/>
            <person name="Nelson K.E."/>
        </authorList>
    </citation>
    <scope>NUCLEOTIDE SEQUENCE [LARGE SCALE GENOMIC DNA]</scope>
    <source>
        <strain evidence="3 4">DNF00450</strain>
    </source>
</reference>
<feature type="compositionally biased region" description="Low complexity" evidence="1">
    <location>
        <begin position="103"/>
        <end position="131"/>
    </location>
</feature>
<dbReference type="Proteomes" id="UP000029548">
    <property type="component" value="Unassembled WGS sequence"/>
</dbReference>
<evidence type="ECO:0000313" key="3">
    <source>
        <dbReference type="EMBL" id="KGF18772.1"/>
    </source>
</evidence>
<proteinExistence type="predicted"/>
<feature type="compositionally biased region" description="Basic and acidic residues" evidence="1">
    <location>
        <begin position="8"/>
        <end position="25"/>
    </location>
</feature>